<feature type="active site" description="Proton acceptor" evidence="11">
    <location>
        <position position="123"/>
    </location>
</feature>
<evidence type="ECO:0000256" key="6">
    <source>
        <dbReference type="ARBA" id="ARBA00022801"/>
    </source>
</evidence>
<feature type="binding site" evidence="13">
    <location>
        <position position="189"/>
    </location>
    <ligand>
        <name>Ca(2+)</name>
        <dbReference type="ChEBI" id="CHEBI:29108"/>
    </ligand>
</feature>
<dbReference type="PANTHER" id="PTHR43069:SF2">
    <property type="entry name" value="FUMARYLACETOACETASE"/>
    <property type="match status" value="1"/>
</dbReference>
<evidence type="ECO:0000256" key="4">
    <source>
        <dbReference type="ARBA" id="ARBA00012094"/>
    </source>
</evidence>
<evidence type="ECO:0000313" key="16">
    <source>
        <dbReference type="EMBL" id="CCH71872.1"/>
    </source>
</evidence>
<feature type="binding site" evidence="12">
    <location>
        <position position="234"/>
    </location>
    <ligand>
        <name>substrate</name>
    </ligand>
</feature>
<dbReference type="InterPro" id="IPR011234">
    <property type="entry name" value="Fumarylacetoacetase-like_C"/>
</dbReference>
<dbReference type="SUPFAM" id="SSF63433">
    <property type="entry name" value="Fumarylacetoacetate hydrolase, FAH, N-terminal domain"/>
    <property type="match status" value="1"/>
</dbReference>
<feature type="binding site" evidence="13">
    <location>
        <position position="116"/>
    </location>
    <ligand>
        <name>Ca(2+)</name>
        <dbReference type="ChEBI" id="CHEBI:29108"/>
    </ligand>
</feature>
<dbReference type="Pfam" id="PF09298">
    <property type="entry name" value="FAA_hydrolase_N"/>
    <property type="match status" value="1"/>
</dbReference>
<dbReference type="InterPro" id="IPR015377">
    <property type="entry name" value="Fumarylacetoacetase_N"/>
</dbReference>
<evidence type="ECO:0000256" key="7">
    <source>
        <dbReference type="ARBA" id="ARBA00022837"/>
    </source>
</evidence>
<dbReference type="OrthoDB" id="2273115at2"/>
<proteinExistence type="predicted"/>
<name>W6JT08_9MICO</name>
<evidence type="ECO:0000256" key="1">
    <source>
        <dbReference type="ARBA" id="ARBA00001913"/>
    </source>
</evidence>
<dbReference type="Proteomes" id="UP000035763">
    <property type="component" value="Unassembled WGS sequence"/>
</dbReference>
<dbReference type="RefSeq" id="WP_048696804.1">
    <property type="nucleotide sequence ID" value="NZ_HG764815.1"/>
</dbReference>
<feature type="domain" description="Fumarylacetoacetase N-terminal" evidence="15">
    <location>
        <begin position="16"/>
        <end position="108"/>
    </location>
</feature>
<dbReference type="GO" id="GO:0046872">
    <property type="term" value="F:metal ion binding"/>
    <property type="evidence" value="ECO:0007669"/>
    <property type="project" value="UniProtKB-KW"/>
</dbReference>
<dbReference type="Gene3D" id="2.30.30.230">
    <property type="entry name" value="Fumarylacetoacetase, N-terminal domain"/>
    <property type="match status" value="1"/>
</dbReference>
<keyword evidence="7 13" id="KW-0106">Calcium</keyword>
<evidence type="ECO:0000256" key="5">
    <source>
        <dbReference type="ARBA" id="ARBA00022723"/>
    </source>
</evidence>
<evidence type="ECO:0000256" key="12">
    <source>
        <dbReference type="PIRSR" id="PIRSR605959-2"/>
    </source>
</evidence>
<feature type="binding site" evidence="13">
    <location>
        <position position="243"/>
    </location>
    <ligand>
        <name>Mg(2+)</name>
        <dbReference type="ChEBI" id="CHEBI:18420"/>
    </ligand>
</feature>
<feature type="binding site" evidence="13">
    <location>
        <position position="223"/>
    </location>
    <ligand>
        <name>Ca(2+)</name>
        <dbReference type="ChEBI" id="CHEBI:29108"/>
    </ligand>
</feature>
<accession>W6JT08</accession>
<dbReference type="Gene3D" id="3.90.850.10">
    <property type="entry name" value="Fumarylacetoacetase-like, C-terminal domain"/>
    <property type="match status" value="1"/>
</dbReference>
<evidence type="ECO:0000256" key="3">
    <source>
        <dbReference type="ARBA" id="ARBA00004782"/>
    </source>
</evidence>
<keyword evidence="17" id="KW-1185">Reference proteome</keyword>
<dbReference type="SUPFAM" id="SSF56529">
    <property type="entry name" value="FAH"/>
    <property type="match status" value="1"/>
</dbReference>
<feature type="binding site" evidence="12">
    <location>
        <position position="118"/>
    </location>
    <ligand>
        <name>substrate</name>
    </ligand>
</feature>
<dbReference type="InterPro" id="IPR036663">
    <property type="entry name" value="Fumarylacetoacetase_C_sf"/>
</dbReference>
<dbReference type="Pfam" id="PF01557">
    <property type="entry name" value="FAA_hydrolase"/>
    <property type="match status" value="1"/>
</dbReference>
<comment type="caution">
    <text evidence="16">The sequence shown here is derived from an EMBL/GenBank/DDBJ whole genome shotgun (WGS) entry which is preliminary data.</text>
</comment>
<comment type="pathway">
    <text evidence="3">Amino-acid degradation; L-phenylalanine degradation; acetoacetate and fumarate from L-phenylalanine: step 6/6.</text>
</comment>
<feature type="binding site" evidence="12">
    <location>
        <position position="132"/>
    </location>
    <ligand>
        <name>substrate</name>
    </ligand>
</feature>
<dbReference type="GO" id="GO:0006559">
    <property type="term" value="P:L-phenylalanine catabolic process"/>
    <property type="evidence" value="ECO:0007669"/>
    <property type="project" value="UniProtKB-UniPathway"/>
</dbReference>
<keyword evidence="6 16" id="KW-0378">Hydrolase</keyword>
<reference evidence="16 17" key="1">
    <citation type="journal article" date="2013" name="ISME J.">
        <title>A metabolic model for members of the genus Tetrasphaera involved in enhanced biological phosphorus removal.</title>
        <authorList>
            <person name="Kristiansen R."/>
            <person name="Nguyen H.T.T."/>
            <person name="Saunders A.M."/>
            <person name="Nielsen J.L."/>
            <person name="Wimmer R."/>
            <person name="Le V.Q."/>
            <person name="McIlroy S.J."/>
            <person name="Petrovski S."/>
            <person name="Seviour R.J."/>
            <person name="Calteau A."/>
            <person name="Nielsen K.L."/>
            <person name="Nielsen P.H."/>
        </authorList>
    </citation>
    <scope>NUCLEOTIDE SEQUENCE [LARGE SCALE GENOMIC DNA]</scope>
    <source>
        <strain evidence="16 17">Ben110</strain>
    </source>
</reference>
<sequence length="401" mass="42929">MSWWRDLPADEPFGLANLPYGVADLSDGPRVVVRVADHALAIGGLAERAGMESGAVWQCGSLNPFLDQGPHAWASARTWLQETLASAEYDDCVGANLHPLDGVTLLLPITVADYVDFYASEHHATNVGRMFRPDQAPLTPNWKHLPIGYHGRSGTIVVTGTDIVRPCGQRKPPEADAPVFGPSVRLDIEAELGFVVGGATTLGEPVPLEQAWDHIFGVTILNDWSARDLQAWEYVPLGPFLGKSFATSIGAWITPTAALAEAKVALPGQDPALLPYLTGAAAYGLDIHYEVEWNGSVVSRPEYRDMYYSPAQMLTHMTVNGATLRSGDIFGSGTISGPEKETRGCFLELSWSGQEPITLDAGSTRTFLEDGDTVILRATAPGANGAVIGLGECVGRVLPAR</sequence>
<organism evidence="16 17">
    <name type="scientific">Nostocoides australiense Ben110</name>
    <dbReference type="NCBI Taxonomy" id="1193182"/>
    <lineage>
        <taxon>Bacteria</taxon>
        <taxon>Bacillati</taxon>
        <taxon>Actinomycetota</taxon>
        <taxon>Actinomycetes</taxon>
        <taxon>Micrococcales</taxon>
        <taxon>Intrasporangiaceae</taxon>
        <taxon>Nostocoides</taxon>
    </lineage>
</organism>
<dbReference type="InterPro" id="IPR036462">
    <property type="entry name" value="Fumarylacetoacetase_N_sf"/>
</dbReference>
<feature type="binding site" evidence="12">
    <location>
        <position position="334"/>
    </location>
    <ligand>
        <name>substrate</name>
    </ligand>
</feature>
<feature type="binding site" evidence="13">
    <location>
        <position position="191"/>
    </location>
    <ligand>
        <name>Ca(2+)</name>
        <dbReference type="ChEBI" id="CHEBI:29108"/>
    </ligand>
</feature>
<dbReference type="GO" id="GO:0004334">
    <property type="term" value="F:fumarylacetoacetase activity"/>
    <property type="evidence" value="ECO:0007669"/>
    <property type="project" value="UniProtKB-EC"/>
</dbReference>
<dbReference type="AlphaFoldDB" id="W6JT08"/>
<evidence type="ECO:0000256" key="8">
    <source>
        <dbReference type="ARBA" id="ARBA00022842"/>
    </source>
</evidence>
<keyword evidence="10" id="KW-0585">Phenylalanine catabolism</keyword>
<dbReference type="PANTHER" id="PTHR43069">
    <property type="entry name" value="FUMARYLACETOACETASE"/>
    <property type="match status" value="1"/>
</dbReference>
<dbReference type="STRING" id="1193182.BN11_1170002"/>
<feature type="binding site" evidence="13">
    <location>
        <position position="223"/>
    </location>
    <ligand>
        <name>Mg(2+)</name>
        <dbReference type="ChEBI" id="CHEBI:18420"/>
    </ligand>
</feature>
<feature type="domain" description="Fumarylacetoacetase-like C-terminal" evidence="14">
    <location>
        <begin position="115"/>
        <end position="397"/>
    </location>
</feature>
<dbReference type="FunFam" id="3.90.850.10:FF:000011">
    <property type="entry name" value="Fumarylacetoacetase"/>
    <property type="match status" value="1"/>
</dbReference>
<dbReference type="GO" id="GO:1902000">
    <property type="term" value="P:homogentisate catabolic process"/>
    <property type="evidence" value="ECO:0007669"/>
    <property type="project" value="TreeGrafter"/>
</dbReference>
<keyword evidence="8 13" id="KW-0460">Magnesium</keyword>
<dbReference type="InterPro" id="IPR005959">
    <property type="entry name" value="Fumarylacetoacetase"/>
</dbReference>
<evidence type="ECO:0000256" key="10">
    <source>
        <dbReference type="ARBA" id="ARBA00023232"/>
    </source>
</evidence>
<evidence type="ECO:0000259" key="14">
    <source>
        <dbReference type="Pfam" id="PF01557"/>
    </source>
</evidence>
<evidence type="ECO:0000256" key="2">
    <source>
        <dbReference type="ARBA" id="ARBA00001946"/>
    </source>
</evidence>
<evidence type="ECO:0000256" key="13">
    <source>
        <dbReference type="PIRSR" id="PIRSR605959-3"/>
    </source>
</evidence>
<protein>
    <recommendedName>
        <fullName evidence="4">fumarylacetoacetase</fullName>
        <ecNumber evidence="4">3.7.1.2</ecNumber>
    </recommendedName>
</protein>
<evidence type="ECO:0000256" key="11">
    <source>
        <dbReference type="PIRSR" id="PIRSR605959-1"/>
    </source>
</evidence>
<keyword evidence="9" id="KW-0828">Tyrosine catabolism</keyword>
<dbReference type="GO" id="GO:0006572">
    <property type="term" value="P:L-tyrosine catabolic process"/>
    <property type="evidence" value="ECO:0007669"/>
    <property type="project" value="UniProtKB-KW"/>
</dbReference>
<evidence type="ECO:0000256" key="9">
    <source>
        <dbReference type="ARBA" id="ARBA00022878"/>
    </source>
</evidence>
<dbReference type="EC" id="3.7.1.2" evidence="4"/>
<comment type="cofactor">
    <cofactor evidence="1 13">
        <name>Ca(2+)</name>
        <dbReference type="ChEBI" id="CHEBI:29108"/>
    </cofactor>
</comment>
<evidence type="ECO:0000259" key="15">
    <source>
        <dbReference type="Pfam" id="PF09298"/>
    </source>
</evidence>
<dbReference type="NCBIfam" id="TIGR01266">
    <property type="entry name" value="fum_ac_acetase"/>
    <property type="match status" value="1"/>
</dbReference>
<dbReference type="EMBL" id="CAJA01000021">
    <property type="protein sequence ID" value="CCH71872.1"/>
    <property type="molecule type" value="Genomic_DNA"/>
</dbReference>
<feature type="binding site" evidence="12">
    <location>
        <position position="230"/>
    </location>
    <ligand>
        <name>substrate</name>
    </ligand>
</feature>
<gene>
    <name evidence="16" type="primary">FAH</name>
    <name evidence="16" type="ORF">BN11_1170002</name>
</gene>
<comment type="cofactor">
    <cofactor evidence="2 13">
        <name>Mg(2+)</name>
        <dbReference type="ChEBI" id="CHEBI:18420"/>
    </cofactor>
</comment>
<feature type="binding site" evidence="13">
    <location>
        <position position="247"/>
    </location>
    <ligand>
        <name>Mg(2+)</name>
        <dbReference type="ChEBI" id="CHEBI:18420"/>
    </ligand>
</feature>
<dbReference type="UniPathway" id="UPA00139">
    <property type="reaction ID" value="UER00341"/>
</dbReference>
<keyword evidence="5 13" id="KW-0479">Metal-binding</keyword>
<evidence type="ECO:0000313" key="17">
    <source>
        <dbReference type="Proteomes" id="UP000035763"/>
    </source>
</evidence>